<keyword evidence="5 9" id="KW-0949">S-adenosyl-L-methionine</keyword>
<dbReference type="PATRIC" id="fig|1261.5.peg.1590"/>
<feature type="binding site" evidence="9">
    <location>
        <begin position="235"/>
        <end position="238"/>
    </location>
    <ligand>
        <name>substrate</name>
    </ligand>
</feature>
<dbReference type="PANTHER" id="PTHR23417">
    <property type="entry name" value="3-DEOXY-D-MANNO-OCTULOSONIC-ACID TRANSFERASE/TRNA GUANINE-N 7 - -METHYLTRANSFERASE"/>
    <property type="match status" value="1"/>
</dbReference>
<dbReference type="GO" id="GO:0043527">
    <property type="term" value="C:tRNA methyltransferase complex"/>
    <property type="evidence" value="ECO:0007669"/>
    <property type="project" value="TreeGrafter"/>
</dbReference>
<dbReference type="EC" id="2.1.1.33" evidence="9"/>
<feature type="binding site" evidence="9">
    <location>
        <position position="198"/>
    </location>
    <ligand>
        <name>substrate</name>
    </ligand>
</feature>
<protein>
    <recommendedName>
        <fullName evidence="9">tRNA (guanine-N(7)-)-methyltransferase</fullName>
        <ecNumber evidence="9">2.1.1.33</ecNumber>
    </recommendedName>
    <alternativeName>
        <fullName evidence="9">tRNA (guanine(46)-N(7))-methyltransferase</fullName>
    </alternativeName>
    <alternativeName>
        <fullName evidence="9">tRNA(m7G46)-methyltransferase</fullName>
    </alternativeName>
</protein>
<dbReference type="PROSITE" id="PS51625">
    <property type="entry name" value="SAM_MT_TRMB"/>
    <property type="match status" value="1"/>
</dbReference>
<dbReference type="InterPro" id="IPR055361">
    <property type="entry name" value="tRNA_methyltr_TrmB_bact"/>
</dbReference>
<dbReference type="UniPathway" id="UPA00989"/>
<name>A0A135YN85_9FIRM</name>
<dbReference type="Gene3D" id="3.40.50.150">
    <property type="entry name" value="Vaccinia Virus protein VP39"/>
    <property type="match status" value="1"/>
</dbReference>
<feature type="binding site" evidence="9">
    <location>
        <position position="89"/>
    </location>
    <ligand>
        <name>S-adenosyl-L-methionine</name>
        <dbReference type="ChEBI" id="CHEBI:59789"/>
    </ligand>
</feature>
<dbReference type="InterPro" id="IPR003358">
    <property type="entry name" value="tRNA_(Gua-N-7)_MeTrfase_Trmb"/>
</dbReference>
<comment type="caution">
    <text evidence="9">Lacks conserved residue(s) required for the propagation of feature annotation.</text>
</comment>
<dbReference type="EMBL" id="LSQZ01000085">
    <property type="protein sequence ID" value="KXI10843.1"/>
    <property type="molecule type" value="Genomic_DNA"/>
</dbReference>
<evidence type="ECO:0000256" key="5">
    <source>
        <dbReference type="ARBA" id="ARBA00022691"/>
    </source>
</evidence>
<evidence type="ECO:0000256" key="6">
    <source>
        <dbReference type="ARBA" id="ARBA00022694"/>
    </source>
</evidence>
<keyword evidence="4 9" id="KW-0808">Transferase</keyword>
<dbReference type="eggNOG" id="COG0220">
    <property type="taxonomic scope" value="Bacteria"/>
</dbReference>
<dbReference type="CDD" id="cd02440">
    <property type="entry name" value="AdoMet_MTases"/>
    <property type="match status" value="1"/>
</dbReference>
<dbReference type="FunFam" id="3.40.50.150:FF:000035">
    <property type="entry name" value="tRNA (guanine-N(7)-)-methyltransferase"/>
    <property type="match status" value="1"/>
</dbReference>
<dbReference type="Pfam" id="PF02390">
    <property type="entry name" value="Methyltransf_4"/>
    <property type="match status" value="1"/>
</dbReference>
<gene>
    <name evidence="9" type="primary">trmB</name>
    <name evidence="10" type="ORF">HMPREF3195_01585</name>
</gene>
<dbReference type="NCBIfam" id="NF001080">
    <property type="entry name" value="PRK00121.2-2"/>
    <property type="match status" value="1"/>
</dbReference>
<evidence type="ECO:0000313" key="10">
    <source>
        <dbReference type="EMBL" id="KXI10843.1"/>
    </source>
</evidence>
<dbReference type="GO" id="GO:0008176">
    <property type="term" value="F:tRNA (guanine(46)-N7)-methyltransferase activity"/>
    <property type="evidence" value="ECO:0007669"/>
    <property type="project" value="UniProtKB-UniRule"/>
</dbReference>
<dbReference type="AlphaFoldDB" id="A0A135YN85"/>
<dbReference type="InterPro" id="IPR029063">
    <property type="entry name" value="SAM-dependent_MTases_sf"/>
</dbReference>
<dbReference type="SUPFAM" id="SSF53335">
    <property type="entry name" value="S-adenosyl-L-methionine-dependent methyltransferases"/>
    <property type="match status" value="1"/>
</dbReference>
<comment type="similarity">
    <text evidence="8 9">Belongs to the class I-like SAM-binding methyltransferase superfamily. TrmB family.</text>
</comment>
<feature type="binding site" evidence="9">
    <location>
        <position position="163"/>
    </location>
    <ligand>
        <name>S-adenosyl-L-methionine</name>
        <dbReference type="ChEBI" id="CHEBI:59789"/>
    </ligand>
</feature>
<dbReference type="NCBIfam" id="TIGR00091">
    <property type="entry name" value="tRNA (guanosine(46)-N7)-methyltransferase TrmB"/>
    <property type="match status" value="1"/>
</dbReference>
<dbReference type="STRING" id="1261.HMPREF3195_01585"/>
<evidence type="ECO:0000256" key="2">
    <source>
        <dbReference type="ARBA" id="ARBA00003015"/>
    </source>
</evidence>
<evidence type="ECO:0000313" key="11">
    <source>
        <dbReference type="Proteomes" id="UP000070326"/>
    </source>
</evidence>
<dbReference type="HAMAP" id="MF_01057">
    <property type="entry name" value="tRNA_methyltr_TrmB"/>
    <property type="match status" value="1"/>
</dbReference>
<organism evidence="10 11">
    <name type="scientific">Peptostreptococcus anaerobius</name>
    <dbReference type="NCBI Taxonomy" id="1261"/>
    <lineage>
        <taxon>Bacteria</taxon>
        <taxon>Bacillati</taxon>
        <taxon>Bacillota</taxon>
        <taxon>Clostridia</taxon>
        <taxon>Peptostreptococcales</taxon>
        <taxon>Peptostreptococcaceae</taxon>
        <taxon>Peptostreptococcus</taxon>
    </lineage>
</organism>
<comment type="catalytic activity">
    <reaction evidence="1 9">
        <text>guanosine(46) in tRNA + S-adenosyl-L-methionine = N(7)-methylguanosine(46) in tRNA + S-adenosyl-L-homocysteine</text>
        <dbReference type="Rhea" id="RHEA:42708"/>
        <dbReference type="Rhea" id="RHEA-COMP:10188"/>
        <dbReference type="Rhea" id="RHEA-COMP:10189"/>
        <dbReference type="ChEBI" id="CHEBI:57856"/>
        <dbReference type="ChEBI" id="CHEBI:59789"/>
        <dbReference type="ChEBI" id="CHEBI:74269"/>
        <dbReference type="ChEBI" id="CHEBI:74480"/>
        <dbReference type="EC" id="2.1.1.33"/>
    </reaction>
</comment>
<comment type="function">
    <text evidence="2 9">Catalyzes the formation of N(7)-methylguanine at position 46 (m7G46) in tRNA.</text>
</comment>
<comment type="pathway">
    <text evidence="7 9">tRNA modification; N(7)-methylguanine-tRNA biosynthesis.</text>
</comment>
<evidence type="ECO:0000256" key="9">
    <source>
        <dbReference type="HAMAP-Rule" id="MF_01057"/>
    </source>
</evidence>
<evidence type="ECO:0000256" key="4">
    <source>
        <dbReference type="ARBA" id="ARBA00022679"/>
    </source>
</evidence>
<accession>A0A135YN85</accession>
<dbReference type="Proteomes" id="UP000070326">
    <property type="component" value="Unassembled WGS sequence"/>
</dbReference>
<proteinExistence type="inferred from homology"/>
<dbReference type="PANTHER" id="PTHR23417:SF14">
    <property type="entry name" value="PENTACOTRIPEPTIDE-REPEAT REGION OF PRORP DOMAIN-CONTAINING PROTEIN"/>
    <property type="match status" value="1"/>
</dbReference>
<sequence>MFREKFILQGVIMRRRRRKDADKKLLSYKDYIINGMVEQVFIESKDEDQYLNPFDNRIFIKDEVYKNIIENYRGKWSQVFENDNPIHIEVGTGRGKFITSLAKLNPDINYIALEIKEEVLLRAVEKADKLKLDNILFLWGGVELFDLYFEDKELDRVYINFCDPWPKKRNAKRRLTSSLFIDLYDKKLNNGQIHFKTDNRDLFEFSLNEFSSKDLRLSNISLDLAKSDFEGNVTTEYEDKFMGLGMPIYRLEAEFRK</sequence>
<keyword evidence="6 9" id="KW-0819">tRNA processing</keyword>
<reference evidence="10 11" key="1">
    <citation type="submission" date="2016-02" db="EMBL/GenBank/DDBJ databases">
        <authorList>
            <person name="Wen L."/>
            <person name="He K."/>
            <person name="Yang H."/>
        </authorList>
    </citation>
    <scope>NUCLEOTIDE SEQUENCE [LARGE SCALE GENOMIC DNA]</scope>
    <source>
        <strain evidence="10 11">MJR8628A</strain>
    </source>
</reference>
<evidence type="ECO:0000256" key="3">
    <source>
        <dbReference type="ARBA" id="ARBA00022603"/>
    </source>
</evidence>
<evidence type="ECO:0000256" key="7">
    <source>
        <dbReference type="ARBA" id="ARBA00060552"/>
    </source>
</evidence>
<feature type="binding site" evidence="9">
    <location>
        <position position="167"/>
    </location>
    <ligand>
        <name>substrate</name>
    </ligand>
</feature>
<feature type="binding site" evidence="9">
    <location>
        <position position="114"/>
    </location>
    <ligand>
        <name>S-adenosyl-L-methionine</name>
        <dbReference type="ChEBI" id="CHEBI:59789"/>
    </ligand>
</feature>
<evidence type="ECO:0000256" key="8">
    <source>
        <dbReference type="ARBA" id="ARBA00060767"/>
    </source>
</evidence>
<evidence type="ECO:0000256" key="1">
    <source>
        <dbReference type="ARBA" id="ARBA00000142"/>
    </source>
</evidence>
<comment type="caution">
    <text evidence="10">The sequence shown here is derived from an EMBL/GenBank/DDBJ whole genome shotgun (WGS) entry which is preliminary data.</text>
</comment>
<keyword evidence="3 9" id="KW-0489">Methyltransferase</keyword>